<feature type="compositionally biased region" description="Acidic residues" evidence="4">
    <location>
        <begin position="148"/>
        <end position="165"/>
    </location>
</feature>
<keyword evidence="1" id="KW-0677">Repeat</keyword>
<protein>
    <recommendedName>
        <fullName evidence="7">Ankyrin</fullName>
    </recommendedName>
</protein>
<evidence type="ECO:0000256" key="4">
    <source>
        <dbReference type="SAM" id="MobiDB-lite"/>
    </source>
</evidence>
<feature type="region of interest" description="Disordered" evidence="4">
    <location>
        <begin position="144"/>
        <end position="165"/>
    </location>
</feature>
<dbReference type="Pfam" id="PF12796">
    <property type="entry name" value="Ank_2"/>
    <property type="match status" value="12"/>
</dbReference>
<evidence type="ECO:0000256" key="2">
    <source>
        <dbReference type="ARBA" id="ARBA00023043"/>
    </source>
</evidence>
<feature type="compositionally biased region" description="Acidic residues" evidence="4">
    <location>
        <begin position="3186"/>
        <end position="3195"/>
    </location>
</feature>
<accession>A0ABR2KVK8</accession>
<feature type="compositionally biased region" description="Basic residues" evidence="4">
    <location>
        <begin position="1697"/>
        <end position="1710"/>
    </location>
</feature>
<dbReference type="PANTHER" id="PTHR24198:SF165">
    <property type="entry name" value="ANKYRIN REPEAT-CONTAINING PROTEIN-RELATED"/>
    <property type="match status" value="1"/>
</dbReference>
<dbReference type="Proteomes" id="UP001470230">
    <property type="component" value="Unassembled WGS sequence"/>
</dbReference>
<feature type="region of interest" description="Disordered" evidence="4">
    <location>
        <begin position="1671"/>
        <end position="1754"/>
    </location>
</feature>
<feature type="compositionally biased region" description="Basic and acidic residues" evidence="4">
    <location>
        <begin position="1671"/>
        <end position="1696"/>
    </location>
</feature>
<evidence type="ECO:0000313" key="5">
    <source>
        <dbReference type="EMBL" id="KAK8894816.1"/>
    </source>
</evidence>
<reference evidence="5 6" key="1">
    <citation type="submission" date="2024-04" db="EMBL/GenBank/DDBJ databases">
        <title>Tritrichomonas musculus Genome.</title>
        <authorList>
            <person name="Alves-Ferreira E."/>
            <person name="Grigg M."/>
            <person name="Lorenzi H."/>
            <person name="Galac M."/>
        </authorList>
    </citation>
    <scope>NUCLEOTIDE SEQUENCE [LARGE SCALE GENOMIC DNA]</scope>
    <source>
        <strain evidence="5 6">EAF2021</strain>
    </source>
</reference>
<organism evidence="5 6">
    <name type="scientific">Tritrichomonas musculus</name>
    <dbReference type="NCBI Taxonomy" id="1915356"/>
    <lineage>
        <taxon>Eukaryota</taxon>
        <taxon>Metamonada</taxon>
        <taxon>Parabasalia</taxon>
        <taxon>Tritrichomonadida</taxon>
        <taxon>Tritrichomonadidae</taxon>
        <taxon>Tritrichomonas</taxon>
    </lineage>
</organism>
<comment type="caution">
    <text evidence="5">The sequence shown here is derived from an EMBL/GenBank/DDBJ whole genome shotgun (WGS) entry which is preliminary data.</text>
</comment>
<feature type="compositionally biased region" description="Basic residues" evidence="4">
    <location>
        <begin position="1020"/>
        <end position="1032"/>
    </location>
</feature>
<feature type="region of interest" description="Disordered" evidence="4">
    <location>
        <begin position="3160"/>
        <end position="3195"/>
    </location>
</feature>
<dbReference type="InterPro" id="IPR002110">
    <property type="entry name" value="Ankyrin_rpt"/>
</dbReference>
<feature type="compositionally biased region" description="Low complexity" evidence="4">
    <location>
        <begin position="1563"/>
        <end position="1572"/>
    </location>
</feature>
<feature type="compositionally biased region" description="Basic and acidic residues" evidence="4">
    <location>
        <begin position="1736"/>
        <end position="1754"/>
    </location>
</feature>
<feature type="repeat" description="ANK" evidence="3">
    <location>
        <begin position="1894"/>
        <end position="1926"/>
    </location>
</feature>
<dbReference type="InterPro" id="IPR036770">
    <property type="entry name" value="Ankyrin_rpt-contain_sf"/>
</dbReference>
<evidence type="ECO:0000313" key="6">
    <source>
        <dbReference type="Proteomes" id="UP001470230"/>
    </source>
</evidence>
<name>A0ABR2KVK8_9EUKA</name>
<feature type="region of interest" description="Disordered" evidence="4">
    <location>
        <begin position="1016"/>
        <end position="1039"/>
    </location>
</feature>
<evidence type="ECO:0008006" key="7">
    <source>
        <dbReference type="Google" id="ProtNLM"/>
    </source>
</evidence>
<feature type="compositionally biased region" description="Acidic residues" evidence="4">
    <location>
        <begin position="3165"/>
        <end position="3178"/>
    </location>
</feature>
<dbReference type="PROSITE" id="PS50297">
    <property type="entry name" value="ANK_REP_REGION"/>
    <property type="match status" value="4"/>
</dbReference>
<feature type="repeat" description="ANK" evidence="3">
    <location>
        <begin position="1387"/>
        <end position="1420"/>
    </location>
</feature>
<feature type="repeat" description="ANK" evidence="3">
    <location>
        <begin position="2257"/>
        <end position="2289"/>
    </location>
</feature>
<sequence length="3195" mass="368592">MGKDFTILFNGTPIECHKKFIKSSFSKFYKTSKISGNQIKIQVDGGDNFLEVTKNIFQGKDYEITDDNFMYLRKLANQINSYVIQTRINAFCYKRECDKSQVDQYPSIQFLVEVSSLIHKITLSNSEEISSRIRQKVAPIIVEKSESSDQDSDNDDENDQFEYDTDDENDEDIALSLEKIGHKQLNKLFFFDIVNTLSTGFNSIEQFKIHKDKIGLIIQIIRDIDEESQKKLKPGDQTNVFLDSFINYVIHKYSQIKTEQNSLSNYRQETFYLVHYLLSKQMITLSQIHEDKDPPEIYFLEFYPKDEIDHIFSANRKIIDFIKNEISESLTQRQEESKKKRSNKKNDEDMDSLFIRILSENIESGLIQNEKYVNIFLNDDIDQFKKAFELDCLNSYKFPSELAAFSCLSGLSGCSLIQLSAFFGSLQIFEFLNAKRLKQEIDDTPELAFYVIAGQHPKIIKSYLPDIDSFSRESTLELLSFCNDHHYNGTYEMILESLEKIPKMTIKQFDNYMKKCVSRGYFDTIPDLLEDGATTKLLLDFFCKVNNEIGIEYMLQFSYIDVNNEYLGKAPLEYCIENKNENGAVLLLKNDFINLQNIDKKSTNGEQFIHLCCRQGLSKCASYLLRKHLYDVNLANPDGVCPIHMACLSGNYETVTAIIRTKRVHLRTKVKNGDFRRRTALHFACCSGNPKILNLLIDSDEEINVDIPDGKGRTPIVYAIKNGFVDCLRILLEQEGIDINQEYKGNNLLQYACIKNKTEVFDFLLNAIVFEPNQPCSNGNVILVVAIRANNVHMVRSIIEKFGNALDVNIDTKDGKTPLIIACEYQLIEIAKLLLDHDNIKYNKPASSDGMTPFLACAKAGNVDLLNLLLENDDLEIHALNNQGMSAMHLAFFAEKVDAVKLLIPYFKDNLNDRAGNGETLLQMAYKRGNIELSKLLMNQPTVDVNFRDECGFTPLLSSVQEGNIEMVKLLISNENCNLNDKSNDGKNAFHVAVLNQKLDIVKFFIELYLNDESNERTKGKTKSKSQKKKKESNKSIDINDRTNNDLNALFFALKVRNKSILQELINCPHIDINQTSKDRTFLSRLCKFMSKNNNGMDKTDQNDILDLLLSRKDLEVNKISPKYGNQICLHLACKSRNHNLKLINKLLKFEGIDINLKSDEGTPLYLLILHQSAYFNLESFRAAKEKQKKNRNNNYNQYGGSSRWGSSYSKNNYYHNYNNNYNNDSDKLINSTDVEDTVEFWCDFIENPKLNLNKGGKPPSSSNLYKQISQFDPNYDEEKNKEQVETPLELSLENKCPEIAKALISKKKVNVNNNDNILKKAPFHFAIENKYLDVIEQLLLRKDIKINIQNDNNYSPLLLAVSNRYREGINLLLPRKDINVNLQNSAGNTPLHLAIINRDRETIELLLSREDVNVNIQNNNDEAPIHLAINNFDLDTINQLINNDSIDINVQSKFGKTPLFMLIENYRVENAELILNMLGRMDVIDGINLKCKDERTAFLAALLIPNLDIFNAFIGIEEVDFEVRDSKGRTALYLLTKNLFHNIIPNPPVKKKKSNKDKKNSGTDNNKNGDNQNHDDDEEEEIDISLHIVERIIMVLQKCPVLLNMRSNTHKSPLFVAMKRLHKNTKEYYEIIMHFIDQPGIDLVLPEHIYDEEEKERLEQERLEQERLEQERLEKEQQEKEKEKEKKGKSKEKEKKKQKQKTKRKRRGRNVNDSDSENEEESENENNEKEETEEERAKRLEREKEEERKRSEERIRNKVLRVRYKSFLHMSCAKKIPGIVEKLIPLSMQYYEDKGQESIFVQKNLSSNTVLNVAFVSTDIDTVNVILNSIKNPENEIDYNNSSVFDINTESSNGLSPLQAICQLGLQTDLVISVLNIILSFESLDVNQLSSSSQKTALHYAVENKSKKIVEILIENAFDLIDANIYDDNGQTPLLLAISYNSNKIVKRLLKLDSIDINLFKPSDLKTPLYVACENKYANVVSILINDERIDPNCHIYGTDETALIKSIKNNNKKIFDLVLNSDKIDLTAADYKNYTALHVACYNNDLYYLKALLTKIESYKCENVSIYLNAQTVDGFTPLHISCQRNFNHYTYEIISFLYENDRNNLSSYLNIQTNDALTPLHFACNNNNKVMVDLLIQFPDSINPNLYNFQEETPLLIAASHDEKLIVKRLLRLPQLNVNSPFIRSNKTPLFIACEHWNMKIFNLLFNDLRIDINCQLSGSKITPLMNSIETFKEDIFYLLLNDSKIDLTIVDKDGLTALHYACRKENLKYIKDIIKRASEISSIDLSSFINKQTEKGLTAFHYVCLSSDKEIIFYFMELSRKSELNIDINLQDNQGLIPLDYYLNSHSGVIDEEVCNAFLIEKQTTEKIESNSNVLEICQEGRYENARYMISNLGVDVNNNNNEKQITLLHELCQKQRADLINVLLNQYENVIDINLVDVDLKSPLHYAVIFGFDPEIVKLLLETNKCNINSKDIVENTALHYACEYGKIEHIKQFIQYENSHPNSVDFNAQNNLGQTPLHKVAQSKRFDVKINELLLVNNNININPNIKDNNGNTPLHVACSNGNISFIISLIEMSPIEIDINSINMKYQTPLYIACMRNDSNLFDALYQSKQGPQIDVNLTSPVYIAALKGHLMLLDKMLQIPGIDLNCNKKDEEDFSNVDENDDDYDGYKREFKFDGFNLLHVISFYDSYEILKELIESRQFDINETTKVTINLLNVNFIKNETPLVISLRNNRVKNVSLLFEYYRTQLDFNVFNDYGMAAIHYCLRLKENRDRILKDMIQIDDNIVTLKSNNNETPLFIALQSRSIDSVCYLIDNPKINILDHDRKYKTILHYMANEYETKSIDFVLEKVRNALNEVNAKERFDFINAHDTNIDTALSIACKNSKSYFVKKLIEFFDDCLDFTKRNINGNWPFILALSANDDELIRLLISSDKCMKNVDLSVPIDKNGNLIVHYMIKNFNLSNFELLIEKTLGQSSNLELDLANVKNGRNESILSISIQSRKLDFLTYILANLQPDLNIEVDGRPLIFKAAESYDFDIFKLLLKYGSFDLNQKYYGKTLLHYCCESYRDQNRKVELIVQYDDVDVNCQVDKTLMTPLHMAVRAKSFGLTRALLALGKRIDTYKVNSKNRSPRDLGRNKMFRTLFNDYDEDLKKAENGNEAEEDKNEVNDIDEIAKKQEEEEEEEYHTE</sequence>
<dbReference type="Gene3D" id="1.25.40.20">
    <property type="entry name" value="Ankyrin repeat-containing domain"/>
    <property type="match status" value="11"/>
</dbReference>
<keyword evidence="2 3" id="KW-0040">ANK repeat</keyword>
<dbReference type="PROSITE" id="PS50088">
    <property type="entry name" value="ANK_REPEAT"/>
    <property type="match status" value="6"/>
</dbReference>
<dbReference type="SMART" id="SM00248">
    <property type="entry name" value="ANK"/>
    <property type="match status" value="60"/>
</dbReference>
<keyword evidence="6" id="KW-1185">Reference proteome</keyword>
<feature type="compositionally biased region" description="Acidic residues" evidence="4">
    <location>
        <begin position="1715"/>
        <end position="1735"/>
    </location>
</feature>
<proteinExistence type="predicted"/>
<dbReference type="Pfam" id="PF00023">
    <property type="entry name" value="Ank"/>
    <property type="match status" value="1"/>
</dbReference>
<feature type="region of interest" description="Disordered" evidence="4">
    <location>
        <begin position="1546"/>
        <end position="1579"/>
    </location>
</feature>
<dbReference type="SUPFAM" id="SSF48403">
    <property type="entry name" value="Ankyrin repeat"/>
    <property type="match status" value="9"/>
</dbReference>
<feature type="repeat" description="ANK" evidence="3">
    <location>
        <begin position="2556"/>
        <end position="2589"/>
    </location>
</feature>
<dbReference type="PANTHER" id="PTHR24198">
    <property type="entry name" value="ANKYRIN REPEAT AND PROTEIN KINASE DOMAIN-CONTAINING PROTEIN"/>
    <property type="match status" value="1"/>
</dbReference>
<feature type="repeat" description="ANK" evidence="3">
    <location>
        <begin position="711"/>
        <end position="744"/>
    </location>
</feature>
<gene>
    <name evidence="5" type="ORF">M9Y10_023254</name>
</gene>
<feature type="repeat" description="ANK" evidence="3">
    <location>
        <begin position="676"/>
        <end position="705"/>
    </location>
</feature>
<evidence type="ECO:0000256" key="1">
    <source>
        <dbReference type="ARBA" id="ARBA00022737"/>
    </source>
</evidence>
<evidence type="ECO:0000256" key="3">
    <source>
        <dbReference type="PROSITE-ProRule" id="PRU00023"/>
    </source>
</evidence>
<dbReference type="EMBL" id="JAPFFF010000003">
    <property type="protein sequence ID" value="KAK8894816.1"/>
    <property type="molecule type" value="Genomic_DNA"/>
</dbReference>